<dbReference type="InterPro" id="IPR050921">
    <property type="entry name" value="T4SS_GSP_E_ATPase"/>
</dbReference>
<comment type="similarity">
    <text evidence="1">Belongs to the GSP E family.</text>
</comment>
<accession>A0A497EZS5</accession>
<sequence>MSNLCLLSPVILHFSNKLNITFLCPQKCPAKSSLGLKLCISSHVCAIAPLLRFDNNAISLAFKLPIFHRLRDYIISLAKAVYLLRFKNYRLFRDLYDYLLADKSTSNSLKDALLLHPRTGYLYFDGYKALNIIDSFTKGSHKIPRRLVSYLKSVQKELSDGLKSTNSSILSFLSAGEANNPKLFQQGEVLGQYSLKPFSIKICSLPENPELIYQVKFTEELGPFLPIVWSLSTLMRIKYSADFTTGHGYLSRLLLSKFRMAIKAARRLFPEVNNCLSPQIALLAAFDSIGFIKLLPFLIDDMVEEFFIDAPGVSIYLDHSSWGRCRSNISINKSDVERILTQLRAESSLRLDYSSPSLKTDVITKFFHVRVSVDAPPLTVGSPSIIFRRFRSKPWTIIDLINNGTISSEAAAYLIFCLFRRRNIMAIGEPATGKTTLINALDMLTPLHWRKITIESVVESIDQLPLGRHQVRFRVDPFEKSSPTRRKYWEVIRLLHRSPNYLYLGEILTREHVKALLYALSSGLRGLETCHASSPESLFVKWVVHYGVPAFCLNDLDVIVLMKRRLNLHVNRRYVARITEPAIAGLTDSLNSIRLVDVFKRNSYSEPLKAVINLYESPTLQKIRREESIDEEAFTKELIFYKELLEHLCNLNASSPEVISNVFAKAFCSSQKGFFDVEEVIGDVRALTRL</sequence>
<organism evidence="3 4">
    <name type="scientific">Thermoproteota archaeon</name>
    <dbReference type="NCBI Taxonomy" id="2056631"/>
    <lineage>
        <taxon>Archaea</taxon>
        <taxon>Thermoproteota</taxon>
    </lineage>
</organism>
<evidence type="ECO:0000256" key="1">
    <source>
        <dbReference type="ARBA" id="ARBA00006611"/>
    </source>
</evidence>
<dbReference type="EMBL" id="QMQZ01000011">
    <property type="protein sequence ID" value="RLE52148.1"/>
    <property type="molecule type" value="Genomic_DNA"/>
</dbReference>
<dbReference type="Gene3D" id="3.30.450.380">
    <property type="match status" value="1"/>
</dbReference>
<dbReference type="Gene3D" id="3.40.50.300">
    <property type="entry name" value="P-loop containing nucleotide triphosphate hydrolases"/>
    <property type="match status" value="1"/>
</dbReference>
<evidence type="ECO:0000313" key="3">
    <source>
        <dbReference type="EMBL" id="RLE52148.1"/>
    </source>
</evidence>
<dbReference type="AlphaFoldDB" id="A0A497EZS5"/>
<name>A0A497EZS5_9CREN</name>
<evidence type="ECO:0000313" key="4">
    <source>
        <dbReference type="Proteomes" id="UP000268446"/>
    </source>
</evidence>
<feature type="domain" description="Bacterial type II secretion system protein E" evidence="2">
    <location>
        <begin position="364"/>
        <end position="555"/>
    </location>
</feature>
<reference evidence="3 4" key="1">
    <citation type="submission" date="2018-06" db="EMBL/GenBank/DDBJ databases">
        <title>Extensive metabolic versatility and redundancy in microbially diverse, dynamic hydrothermal sediments.</title>
        <authorList>
            <person name="Dombrowski N."/>
            <person name="Teske A."/>
            <person name="Baker B.J."/>
        </authorList>
    </citation>
    <scope>NUCLEOTIDE SEQUENCE [LARGE SCALE GENOMIC DNA]</scope>
    <source>
        <strain evidence="3">B29_G17</strain>
    </source>
</reference>
<dbReference type="SUPFAM" id="SSF52540">
    <property type="entry name" value="P-loop containing nucleoside triphosphate hydrolases"/>
    <property type="match status" value="1"/>
</dbReference>
<gene>
    <name evidence="3" type="ORF">DRJ20_00750</name>
</gene>
<dbReference type="PANTHER" id="PTHR30486:SF6">
    <property type="entry name" value="TYPE IV PILUS RETRACTATION ATPASE PILT"/>
    <property type="match status" value="1"/>
</dbReference>
<dbReference type="InterPro" id="IPR001482">
    <property type="entry name" value="T2SS/T4SS_dom"/>
</dbReference>
<comment type="caution">
    <text evidence="3">The sequence shown here is derived from an EMBL/GenBank/DDBJ whole genome shotgun (WGS) entry which is preliminary data.</text>
</comment>
<protein>
    <recommendedName>
        <fullName evidence="2">Bacterial type II secretion system protein E domain-containing protein</fullName>
    </recommendedName>
</protein>
<dbReference type="Proteomes" id="UP000268446">
    <property type="component" value="Unassembled WGS sequence"/>
</dbReference>
<dbReference type="Pfam" id="PF00437">
    <property type="entry name" value="T2SSE"/>
    <property type="match status" value="1"/>
</dbReference>
<proteinExistence type="inferred from homology"/>
<dbReference type="PANTHER" id="PTHR30486">
    <property type="entry name" value="TWITCHING MOTILITY PROTEIN PILT"/>
    <property type="match status" value="1"/>
</dbReference>
<dbReference type="GO" id="GO:0016887">
    <property type="term" value="F:ATP hydrolysis activity"/>
    <property type="evidence" value="ECO:0007669"/>
    <property type="project" value="InterPro"/>
</dbReference>
<dbReference type="InterPro" id="IPR027417">
    <property type="entry name" value="P-loop_NTPase"/>
</dbReference>
<evidence type="ECO:0000259" key="2">
    <source>
        <dbReference type="Pfam" id="PF00437"/>
    </source>
</evidence>